<evidence type="ECO:0000313" key="15">
    <source>
        <dbReference type="Proteomes" id="UP000822369"/>
    </source>
</evidence>
<dbReference type="PANTHER" id="PTHR10157">
    <property type="entry name" value="DOPAMINE BETA HYDROXYLASE RELATED"/>
    <property type="match status" value="1"/>
</dbReference>
<dbReference type="GO" id="GO:0006589">
    <property type="term" value="P:octopamine biosynthetic process"/>
    <property type="evidence" value="ECO:0007669"/>
    <property type="project" value="TreeGrafter"/>
</dbReference>
<dbReference type="Gene3D" id="2.60.40.1210">
    <property type="entry name" value="Cellobiose dehydrogenase, cytochrome domain"/>
    <property type="match status" value="1"/>
</dbReference>
<feature type="chain" id="PRO_5039195074" evidence="12">
    <location>
        <begin position="18"/>
        <end position="565"/>
    </location>
</feature>
<dbReference type="InterPro" id="IPR028460">
    <property type="entry name" value="Tbh/DBH"/>
</dbReference>
<keyword evidence="6" id="KW-0186">Copper</keyword>
<dbReference type="InterPro" id="IPR005018">
    <property type="entry name" value="DOMON_domain"/>
</dbReference>
<keyword evidence="4 12" id="KW-0732">Signal</keyword>
<evidence type="ECO:0000256" key="2">
    <source>
        <dbReference type="ARBA" id="ARBA00004479"/>
    </source>
</evidence>
<dbReference type="GO" id="GO:0005615">
    <property type="term" value="C:extracellular space"/>
    <property type="evidence" value="ECO:0007669"/>
    <property type="project" value="TreeGrafter"/>
</dbReference>
<dbReference type="GO" id="GO:0004500">
    <property type="term" value="F:dopamine beta-monooxygenase activity"/>
    <property type="evidence" value="ECO:0007669"/>
    <property type="project" value="InterPro"/>
</dbReference>
<dbReference type="AlphaFoldDB" id="A0A9D3C2E3"/>
<keyword evidence="5" id="KW-0560">Oxidoreductase</keyword>
<evidence type="ECO:0000256" key="7">
    <source>
        <dbReference type="ARBA" id="ARBA00023033"/>
    </source>
</evidence>
<evidence type="ECO:0000259" key="13">
    <source>
        <dbReference type="PROSITE" id="PS50836"/>
    </source>
</evidence>
<dbReference type="GO" id="GO:0005507">
    <property type="term" value="F:copper ion binding"/>
    <property type="evidence" value="ECO:0007669"/>
    <property type="project" value="InterPro"/>
</dbReference>
<dbReference type="InterPro" id="IPR045266">
    <property type="entry name" value="DOH_DOMON"/>
</dbReference>
<keyword evidence="10" id="KW-0325">Glycoprotein</keyword>
<keyword evidence="7 14" id="KW-0503">Monooxygenase</keyword>
<dbReference type="InterPro" id="IPR000323">
    <property type="entry name" value="Cu2_ascorb_mOase_N"/>
</dbReference>
<comment type="similarity">
    <text evidence="3">Belongs to the copper type II ascorbate-dependent monooxygenase family.</text>
</comment>
<dbReference type="SUPFAM" id="SSF49742">
    <property type="entry name" value="PHM/PNGase F"/>
    <property type="match status" value="2"/>
</dbReference>
<evidence type="ECO:0000256" key="12">
    <source>
        <dbReference type="SAM" id="SignalP"/>
    </source>
</evidence>
<dbReference type="InterPro" id="IPR008977">
    <property type="entry name" value="PHM/PNGase_F_dom_sf"/>
</dbReference>
<sequence>MSALLSFLSILLALGKATLRSNDLPFSLYLDPSRQVNLEWGFDNPQGIITFQLTFNTTGWLGFGFSPNGGMNNADIVIGGLRSNGSYFQDCYATGNARPVADDKQSYALLSMTEQDGQTRMKFQRPMDTCDDKDLLITDQPIYLIYAYGETDEIKYHGGRRGQKQVHLLNYLVRSLSPNATYLSVRVENITIPPKDTYYHCKVMQLPVLVTKQHIYQIEPIIENPTVVHHMLLYRCPTFVEAPYDNECYMGHIGDACFAVIASWAVGGGSFELPENTGIPIGGNYRSHFYRLEIHYNNPQMKSGITDSSGLKLYYTDQLRQHDVGILTTGVPPMYPFQYKIPPKITQFHTYGVCNTINFSQLVNKTPDLQVFAVLLHTHLAGRKIRVGHFRNQQQIDFLGLNENYNFDLQQIVSLGSLKTIKQSDDIVVECTYNTENRNQSTKMGLSSTDEMCLAFLLYYPAINITSCISHPNTSLLPSSYDLMSGFQGNTVENLLKTLPQIQVISDVDGKMFIDKNSVVKDLMKTPTAVCKDSGNPGAGATRFHTTWIMNTGAITLLLCWIIIM</sequence>
<dbReference type="FunFam" id="2.60.120.230:FF:000001">
    <property type="entry name" value="Monooxygenase, DBH-like 1"/>
    <property type="match status" value="1"/>
</dbReference>
<dbReference type="EMBL" id="JAAVVJ010000001">
    <property type="protein sequence ID" value="KAF7230606.1"/>
    <property type="molecule type" value="Genomic_DNA"/>
</dbReference>
<dbReference type="InterPro" id="IPR036939">
    <property type="entry name" value="Cu2_ascorb_mOase_N_sf"/>
</dbReference>
<evidence type="ECO:0000256" key="10">
    <source>
        <dbReference type="ARBA" id="ARBA00023180"/>
    </source>
</evidence>
<dbReference type="InterPro" id="IPR024548">
    <property type="entry name" value="Cu2_monoox_C"/>
</dbReference>
<feature type="transmembrane region" description="Helical" evidence="11">
    <location>
        <begin position="548"/>
        <end position="564"/>
    </location>
</feature>
<evidence type="ECO:0000256" key="8">
    <source>
        <dbReference type="ARBA" id="ARBA00023136"/>
    </source>
</evidence>
<evidence type="ECO:0000256" key="5">
    <source>
        <dbReference type="ARBA" id="ARBA00023002"/>
    </source>
</evidence>
<dbReference type="SMART" id="SM00664">
    <property type="entry name" value="DoH"/>
    <property type="match status" value="1"/>
</dbReference>
<name>A0A9D3C2E3_NOTFU</name>
<dbReference type="GO" id="GO:0030667">
    <property type="term" value="C:secretory granule membrane"/>
    <property type="evidence" value="ECO:0007669"/>
    <property type="project" value="TreeGrafter"/>
</dbReference>
<dbReference type="Gene3D" id="2.60.120.310">
    <property type="entry name" value="Copper type II, ascorbate-dependent monooxygenase, N-terminal domain"/>
    <property type="match status" value="1"/>
</dbReference>
<feature type="domain" description="DOMON" evidence="13">
    <location>
        <begin position="34"/>
        <end position="149"/>
    </location>
</feature>
<dbReference type="Gene3D" id="2.60.120.230">
    <property type="match status" value="1"/>
</dbReference>
<dbReference type="InterPro" id="IPR014784">
    <property type="entry name" value="Cu2_ascorb_mOase-like_C"/>
</dbReference>
<feature type="signal peptide" evidence="12">
    <location>
        <begin position="1"/>
        <end position="17"/>
    </location>
</feature>
<dbReference type="PROSITE" id="PS50836">
    <property type="entry name" value="DOMON"/>
    <property type="match status" value="1"/>
</dbReference>
<evidence type="ECO:0000256" key="3">
    <source>
        <dbReference type="ARBA" id="ARBA00010676"/>
    </source>
</evidence>
<keyword evidence="9" id="KW-1015">Disulfide bond</keyword>
<dbReference type="SUPFAM" id="SSF49344">
    <property type="entry name" value="CBD9-like"/>
    <property type="match status" value="1"/>
</dbReference>
<dbReference type="KEGG" id="nfu:107377595"/>
<accession>A0A9D3C2E3</accession>
<evidence type="ECO:0000256" key="1">
    <source>
        <dbReference type="ARBA" id="ARBA00001973"/>
    </source>
</evidence>
<protein>
    <submittedName>
        <fullName evidence="14">DBH-like monooxygenase protein 2-like protein</fullName>
    </submittedName>
</protein>
<proteinExistence type="inferred from homology"/>
<evidence type="ECO:0000313" key="14">
    <source>
        <dbReference type="EMBL" id="KAF7230606.1"/>
    </source>
</evidence>
<dbReference type="GO" id="GO:0042421">
    <property type="term" value="P:norepinephrine biosynthetic process"/>
    <property type="evidence" value="ECO:0007669"/>
    <property type="project" value="TreeGrafter"/>
</dbReference>
<keyword evidence="11" id="KW-0812">Transmembrane</keyword>
<dbReference type="Pfam" id="PF03712">
    <property type="entry name" value="Cu2_monoox_C"/>
    <property type="match status" value="1"/>
</dbReference>
<dbReference type="CDD" id="cd09631">
    <property type="entry name" value="DOMON_DOH"/>
    <property type="match status" value="1"/>
</dbReference>
<comment type="subcellular location">
    <subcellularLocation>
        <location evidence="2">Membrane</location>
        <topology evidence="2">Single-pass type I membrane protein</topology>
    </subcellularLocation>
</comment>
<dbReference type="GO" id="GO:0042420">
    <property type="term" value="P:dopamine catabolic process"/>
    <property type="evidence" value="ECO:0007669"/>
    <property type="project" value="TreeGrafter"/>
</dbReference>
<dbReference type="PANTHER" id="PTHR10157:SF41">
    <property type="entry name" value="DBH-LIKE MONOOXYGENASE PROTEIN 2 HOMOLOG"/>
    <property type="match status" value="1"/>
</dbReference>
<organism evidence="14 15">
    <name type="scientific">Nothobranchius furzeri</name>
    <name type="common">Turquoise killifish</name>
    <dbReference type="NCBI Taxonomy" id="105023"/>
    <lineage>
        <taxon>Eukaryota</taxon>
        <taxon>Metazoa</taxon>
        <taxon>Chordata</taxon>
        <taxon>Craniata</taxon>
        <taxon>Vertebrata</taxon>
        <taxon>Euteleostomi</taxon>
        <taxon>Actinopterygii</taxon>
        <taxon>Neopterygii</taxon>
        <taxon>Teleostei</taxon>
        <taxon>Neoteleostei</taxon>
        <taxon>Acanthomorphata</taxon>
        <taxon>Ovalentaria</taxon>
        <taxon>Atherinomorphae</taxon>
        <taxon>Cyprinodontiformes</taxon>
        <taxon>Nothobranchiidae</taxon>
        <taxon>Nothobranchius</taxon>
    </lineage>
</organism>
<keyword evidence="8 11" id="KW-0472">Membrane</keyword>
<keyword evidence="11" id="KW-1133">Transmembrane helix</keyword>
<dbReference type="OrthoDB" id="10003276at2759"/>
<dbReference type="Pfam" id="PF01082">
    <property type="entry name" value="Cu2_monooxygen"/>
    <property type="match status" value="1"/>
</dbReference>
<evidence type="ECO:0000256" key="4">
    <source>
        <dbReference type="ARBA" id="ARBA00022729"/>
    </source>
</evidence>
<dbReference type="Pfam" id="PF03351">
    <property type="entry name" value="DOMON"/>
    <property type="match status" value="1"/>
</dbReference>
<dbReference type="PRINTS" id="PR00767">
    <property type="entry name" value="DBMONOXGNASE"/>
</dbReference>
<reference evidence="14" key="1">
    <citation type="submission" date="2020-03" db="EMBL/GenBank/DDBJ databases">
        <title>Intra-Species Differences in Population Size shape Life History and Genome Evolution.</title>
        <authorList>
            <person name="Willemsen D."/>
            <person name="Cui R."/>
            <person name="Valenzano D.R."/>
        </authorList>
    </citation>
    <scope>NUCLEOTIDE SEQUENCE</scope>
    <source>
        <strain evidence="14">GRZ</strain>
        <tissue evidence="14">Whole</tissue>
    </source>
</reference>
<evidence type="ECO:0000256" key="6">
    <source>
        <dbReference type="ARBA" id="ARBA00023008"/>
    </source>
</evidence>
<dbReference type="FunFam" id="2.60.40.1210:FF:000001">
    <property type="entry name" value="Monooxygenase, DBH-like 1, like"/>
    <property type="match status" value="1"/>
</dbReference>
<dbReference type="InterPro" id="IPR000945">
    <property type="entry name" value="DBH-like"/>
</dbReference>
<evidence type="ECO:0000256" key="11">
    <source>
        <dbReference type="SAM" id="Phobius"/>
    </source>
</evidence>
<comment type="cofactor">
    <cofactor evidence="1">
        <name>Cu(2+)</name>
        <dbReference type="ChEBI" id="CHEBI:29036"/>
    </cofactor>
</comment>
<evidence type="ECO:0000256" key="9">
    <source>
        <dbReference type="ARBA" id="ARBA00023157"/>
    </source>
</evidence>
<comment type="caution">
    <text evidence="14">The sequence shown here is derived from an EMBL/GenBank/DDBJ whole genome shotgun (WGS) entry which is preliminary data.</text>
</comment>
<dbReference type="OMA" id="NEMCLVF"/>
<gene>
    <name evidence="14" type="ORF">G4P62_004248</name>
</gene>
<dbReference type="Proteomes" id="UP000822369">
    <property type="component" value="Chromosome 1"/>
</dbReference>